<dbReference type="Pfam" id="PF07077">
    <property type="entry name" value="DUF1345"/>
    <property type="match status" value="1"/>
</dbReference>
<gene>
    <name evidence="3" type="ORF">GCM10025862_32190</name>
</gene>
<feature type="compositionally biased region" description="Basic and acidic residues" evidence="1">
    <location>
        <begin position="34"/>
        <end position="43"/>
    </location>
</feature>
<evidence type="ECO:0008006" key="5">
    <source>
        <dbReference type="Google" id="ProtNLM"/>
    </source>
</evidence>
<feature type="transmembrane region" description="Helical" evidence="2">
    <location>
        <begin position="92"/>
        <end position="114"/>
    </location>
</feature>
<keyword evidence="4" id="KW-1185">Reference proteome</keyword>
<evidence type="ECO:0000256" key="1">
    <source>
        <dbReference type="SAM" id="MobiDB-lite"/>
    </source>
</evidence>
<keyword evidence="2" id="KW-0812">Transmembrane</keyword>
<evidence type="ECO:0000313" key="3">
    <source>
        <dbReference type="EMBL" id="GMA21198.1"/>
    </source>
</evidence>
<keyword evidence="2" id="KW-0472">Membrane</keyword>
<dbReference type="RefSeq" id="WP_284284824.1">
    <property type="nucleotide sequence ID" value="NZ_BSUJ01000001.1"/>
</dbReference>
<proteinExistence type="predicted"/>
<dbReference type="Proteomes" id="UP001157109">
    <property type="component" value="Unassembled WGS sequence"/>
</dbReference>
<comment type="caution">
    <text evidence="3">The sequence shown here is derived from an EMBL/GenBank/DDBJ whole genome shotgun (WGS) entry which is preliminary data.</text>
</comment>
<protein>
    <recommendedName>
        <fullName evidence="5">DUF1345 domain-containing protein</fullName>
    </recommendedName>
</protein>
<sequence length="117" mass="13082">MSTLVKADAEVDSHTKLAFQHPRHRGHGLLLGDPADRFREPLRARPRPRGRPALPGHQHPRPVDFVYLAFTLGSSFATSDVEITSRRMRFRVLLHSVLSFFYNAAVVALAISVITGK</sequence>
<dbReference type="InterPro" id="IPR009781">
    <property type="entry name" value="DUF1345"/>
</dbReference>
<name>A0ABQ6HTN4_9MICO</name>
<dbReference type="EMBL" id="BSUJ01000001">
    <property type="protein sequence ID" value="GMA21198.1"/>
    <property type="molecule type" value="Genomic_DNA"/>
</dbReference>
<keyword evidence="2" id="KW-1133">Transmembrane helix</keyword>
<feature type="region of interest" description="Disordered" evidence="1">
    <location>
        <begin position="16"/>
        <end position="61"/>
    </location>
</feature>
<accession>A0ABQ6HTN4</accession>
<organism evidence="3 4">
    <name type="scientific">Arsenicicoccus piscis</name>
    <dbReference type="NCBI Taxonomy" id="673954"/>
    <lineage>
        <taxon>Bacteria</taxon>
        <taxon>Bacillati</taxon>
        <taxon>Actinomycetota</taxon>
        <taxon>Actinomycetes</taxon>
        <taxon>Micrococcales</taxon>
        <taxon>Intrasporangiaceae</taxon>
        <taxon>Arsenicicoccus</taxon>
    </lineage>
</organism>
<evidence type="ECO:0000313" key="4">
    <source>
        <dbReference type="Proteomes" id="UP001157109"/>
    </source>
</evidence>
<reference evidence="4" key="1">
    <citation type="journal article" date="2019" name="Int. J. Syst. Evol. Microbiol.">
        <title>The Global Catalogue of Microorganisms (GCM) 10K type strain sequencing project: providing services to taxonomists for standard genome sequencing and annotation.</title>
        <authorList>
            <consortium name="The Broad Institute Genomics Platform"/>
            <consortium name="The Broad Institute Genome Sequencing Center for Infectious Disease"/>
            <person name="Wu L."/>
            <person name="Ma J."/>
        </authorList>
    </citation>
    <scope>NUCLEOTIDE SEQUENCE [LARGE SCALE GENOMIC DNA]</scope>
    <source>
        <strain evidence="4">NBRC 105830</strain>
    </source>
</reference>
<evidence type="ECO:0000256" key="2">
    <source>
        <dbReference type="SAM" id="Phobius"/>
    </source>
</evidence>